<dbReference type="RefSeq" id="WP_275119245.1">
    <property type="nucleotide sequence ID" value="NZ_JAOTPO010000010.1"/>
</dbReference>
<dbReference type="Pfam" id="PF03167">
    <property type="entry name" value="UDG"/>
    <property type="match status" value="1"/>
</dbReference>
<keyword evidence="14" id="KW-1185">Reference proteome</keyword>
<evidence type="ECO:0000256" key="1">
    <source>
        <dbReference type="ARBA" id="ARBA00001400"/>
    </source>
</evidence>
<dbReference type="SUPFAM" id="SSF52141">
    <property type="entry name" value="Uracil-DNA glycosylase-like"/>
    <property type="match status" value="1"/>
</dbReference>
<dbReference type="PROSITE" id="PS00130">
    <property type="entry name" value="U_DNA_GLYCOSYLASE"/>
    <property type="match status" value="1"/>
</dbReference>
<keyword evidence="6 9" id="KW-0227">DNA damage</keyword>
<dbReference type="SMART" id="SM00986">
    <property type="entry name" value="UDG"/>
    <property type="match status" value="1"/>
</dbReference>
<dbReference type="HAMAP" id="MF_00148">
    <property type="entry name" value="UDG"/>
    <property type="match status" value="1"/>
</dbReference>
<name>A0ABT5VHG2_9BACI</name>
<evidence type="ECO:0000256" key="8">
    <source>
        <dbReference type="ARBA" id="ARBA00023204"/>
    </source>
</evidence>
<evidence type="ECO:0000256" key="5">
    <source>
        <dbReference type="ARBA" id="ARBA00018429"/>
    </source>
</evidence>
<dbReference type="NCBIfam" id="TIGR00628">
    <property type="entry name" value="ung"/>
    <property type="match status" value="1"/>
</dbReference>
<dbReference type="CDD" id="cd10027">
    <property type="entry name" value="UDG-F1-like"/>
    <property type="match status" value="1"/>
</dbReference>
<dbReference type="InterPro" id="IPR036895">
    <property type="entry name" value="Uracil-DNA_glycosylase-like_sf"/>
</dbReference>
<dbReference type="NCBIfam" id="NF003589">
    <property type="entry name" value="PRK05254.1-2"/>
    <property type="match status" value="1"/>
</dbReference>
<organism evidence="13 14">
    <name type="scientific">Alkalihalobacterium chitinilyticum</name>
    <dbReference type="NCBI Taxonomy" id="2980103"/>
    <lineage>
        <taxon>Bacteria</taxon>
        <taxon>Bacillati</taxon>
        <taxon>Bacillota</taxon>
        <taxon>Bacilli</taxon>
        <taxon>Bacillales</taxon>
        <taxon>Bacillaceae</taxon>
        <taxon>Alkalihalobacterium</taxon>
    </lineage>
</organism>
<dbReference type="NCBIfam" id="NF003588">
    <property type="entry name" value="PRK05254.1-1"/>
    <property type="match status" value="1"/>
</dbReference>
<evidence type="ECO:0000259" key="12">
    <source>
        <dbReference type="SMART" id="SM00986"/>
    </source>
</evidence>
<dbReference type="InterPro" id="IPR005122">
    <property type="entry name" value="Uracil-DNA_glycosylase-like"/>
</dbReference>
<comment type="similarity">
    <text evidence="3 9 11">Belongs to the uracil-DNA glycosylase (UDG) superfamily. UNG family.</text>
</comment>
<evidence type="ECO:0000256" key="9">
    <source>
        <dbReference type="HAMAP-Rule" id="MF_00148"/>
    </source>
</evidence>
<dbReference type="Proteomes" id="UP001148125">
    <property type="component" value="Unassembled WGS sequence"/>
</dbReference>
<evidence type="ECO:0000256" key="10">
    <source>
        <dbReference type="PROSITE-ProRule" id="PRU10072"/>
    </source>
</evidence>
<comment type="subcellular location">
    <subcellularLocation>
        <location evidence="9">Cytoplasm</location>
    </subcellularLocation>
</comment>
<feature type="active site" description="Proton acceptor" evidence="9 10">
    <location>
        <position position="64"/>
    </location>
</feature>
<reference evidence="13" key="1">
    <citation type="submission" date="2024-05" db="EMBL/GenBank/DDBJ databases">
        <title>Alkalihalobacillus sp. strain MEB203 novel alkaliphilic bacterium from Lonar Lake, India.</title>
        <authorList>
            <person name="Joshi A."/>
            <person name="Thite S."/>
            <person name="Mengade P."/>
        </authorList>
    </citation>
    <scope>NUCLEOTIDE SEQUENCE</scope>
    <source>
        <strain evidence="13">MEB 203</strain>
    </source>
</reference>
<dbReference type="PANTHER" id="PTHR11264:SF0">
    <property type="entry name" value="URACIL-DNA GLYCOSYLASE"/>
    <property type="match status" value="1"/>
</dbReference>
<sequence length="222" mass="25477">MWNVSNDWNRVLENEFTKDYFLKLQQFLQDEYSNATVYPRQSDVFNAFHYTPFSEVKVVILGQDPYHGPNQAHGLSFSVNAGEKLPPSLKNIYKELHQDLGCEPSQNGCLIKWAKQGVLLLNTVLTVRESEPNSHKGIGWELFTDRVIQSLNEREKPVVFILWGRHAQAKEVLVTGEQHVIIKSAHPSPLSARRGFFGSKPFYKVNEHLTKMGETPIDWQIV</sequence>
<keyword evidence="9" id="KW-0963">Cytoplasm</keyword>
<comment type="function">
    <text evidence="2 9 11">Excises uracil residues from the DNA which can arise as a result of misincorporation of dUMP residues by DNA polymerase or due to deamination of cytosine.</text>
</comment>
<dbReference type="Gene3D" id="3.40.470.10">
    <property type="entry name" value="Uracil-DNA glycosylase-like domain"/>
    <property type="match status" value="1"/>
</dbReference>
<evidence type="ECO:0000256" key="6">
    <source>
        <dbReference type="ARBA" id="ARBA00022763"/>
    </source>
</evidence>
<dbReference type="GO" id="GO:0004844">
    <property type="term" value="F:uracil DNA N-glycosylase activity"/>
    <property type="evidence" value="ECO:0007669"/>
    <property type="project" value="UniProtKB-EC"/>
</dbReference>
<keyword evidence="13" id="KW-0326">Glycosidase</keyword>
<protein>
    <recommendedName>
        <fullName evidence="5 9">Uracil-DNA glycosylase</fullName>
        <shortName evidence="9">UDG</shortName>
        <ecNumber evidence="4 9">3.2.2.27</ecNumber>
    </recommendedName>
</protein>
<evidence type="ECO:0000256" key="7">
    <source>
        <dbReference type="ARBA" id="ARBA00022801"/>
    </source>
</evidence>
<comment type="caution">
    <text evidence="13">The sequence shown here is derived from an EMBL/GenBank/DDBJ whole genome shotgun (WGS) entry which is preliminary data.</text>
</comment>
<accession>A0ABT5VHG2</accession>
<dbReference type="EC" id="3.2.2.27" evidence="4 9"/>
<dbReference type="NCBIfam" id="NF003591">
    <property type="entry name" value="PRK05254.1-4"/>
    <property type="match status" value="1"/>
</dbReference>
<dbReference type="InterPro" id="IPR002043">
    <property type="entry name" value="UDG_fam1"/>
</dbReference>
<feature type="domain" description="Uracil-DNA glycosylase-like" evidence="12">
    <location>
        <begin position="49"/>
        <end position="209"/>
    </location>
</feature>
<evidence type="ECO:0000313" key="14">
    <source>
        <dbReference type="Proteomes" id="UP001148125"/>
    </source>
</evidence>
<evidence type="ECO:0000256" key="4">
    <source>
        <dbReference type="ARBA" id="ARBA00012030"/>
    </source>
</evidence>
<dbReference type="PANTHER" id="PTHR11264">
    <property type="entry name" value="URACIL-DNA GLYCOSYLASE"/>
    <property type="match status" value="1"/>
</dbReference>
<dbReference type="EMBL" id="JAOTPO010000010">
    <property type="protein sequence ID" value="MDE5414631.1"/>
    <property type="molecule type" value="Genomic_DNA"/>
</dbReference>
<evidence type="ECO:0000313" key="13">
    <source>
        <dbReference type="EMBL" id="MDE5414631.1"/>
    </source>
</evidence>
<evidence type="ECO:0000256" key="2">
    <source>
        <dbReference type="ARBA" id="ARBA00002631"/>
    </source>
</evidence>
<dbReference type="SMART" id="SM00987">
    <property type="entry name" value="UreE_C"/>
    <property type="match status" value="1"/>
</dbReference>
<evidence type="ECO:0000256" key="3">
    <source>
        <dbReference type="ARBA" id="ARBA00008184"/>
    </source>
</evidence>
<keyword evidence="8 9" id="KW-0234">DNA repair</keyword>
<keyword evidence="7 9" id="KW-0378">Hydrolase</keyword>
<comment type="catalytic activity">
    <reaction evidence="1 9 11">
        <text>Hydrolyzes single-stranded DNA or mismatched double-stranded DNA and polynucleotides, releasing free uracil.</text>
        <dbReference type="EC" id="3.2.2.27"/>
    </reaction>
</comment>
<dbReference type="InterPro" id="IPR018085">
    <property type="entry name" value="Ura-DNA_Glyclase_AS"/>
</dbReference>
<gene>
    <name evidence="9" type="primary">ung</name>
    <name evidence="13" type="ORF">N7Z68_14730</name>
</gene>
<dbReference type="NCBIfam" id="NF003592">
    <property type="entry name" value="PRK05254.1-5"/>
    <property type="match status" value="1"/>
</dbReference>
<evidence type="ECO:0000256" key="11">
    <source>
        <dbReference type="RuleBase" id="RU003780"/>
    </source>
</evidence>
<proteinExistence type="inferred from homology"/>